<dbReference type="Pfam" id="PF04928">
    <property type="entry name" value="PAP_central"/>
    <property type="match status" value="1"/>
</dbReference>
<accession>T1GKN5</accession>
<evidence type="ECO:0000256" key="6">
    <source>
        <dbReference type="ARBA" id="ARBA00022741"/>
    </source>
</evidence>
<reference evidence="13" key="1">
    <citation type="submission" date="2013-02" db="EMBL/GenBank/DDBJ databases">
        <authorList>
            <person name="Hughes D."/>
        </authorList>
    </citation>
    <scope>NUCLEOTIDE SEQUENCE</scope>
    <source>
        <strain>Durham</strain>
        <strain evidence="13">NC isolate 2 -- Noor lab</strain>
    </source>
</reference>
<dbReference type="InterPro" id="IPR007012">
    <property type="entry name" value="PolA_pol_cen_dom"/>
</dbReference>
<evidence type="ECO:0000256" key="7">
    <source>
        <dbReference type="ARBA" id="ARBA00022840"/>
    </source>
</evidence>
<keyword evidence="7" id="KW-0067">ATP-binding</keyword>
<evidence type="ECO:0000256" key="4">
    <source>
        <dbReference type="ARBA" id="ARBA00022664"/>
    </source>
</evidence>
<dbReference type="GO" id="GO:0006397">
    <property type="term" value="P:mRNA processing"/>
    <property type="evidence" value="ECO:0007669"/>
    <property type="project" value="UniProtKB-KW"/>
</dbReference>
<evidence type="ECO:0000256" key="8">
    <source>
        <dbReference type="ARBA" id="ARBA00023242"/>
    </source>
</evidence>
<dbReference type="Gene3D" id="3.30.70.590">
    <property type="entry name" value="Poly(A) polymerase predicted RNA binding domain"/>
    <property type="match status" value="1"/>
</dbReference>
<dbReference type="GO" id="GO:0005634">
    <property type="term" value="C:nucleus"/>
    <property type="evidence" value="ECO:0007669"/>
    <property type="project" value="UniProtKB-SubCell"/>
</dbReference>
<dbReference type="Proteomes" id="UP000015102">
    <property type="component" value="Unassembled WGS sequence"/>
</dbReference>
<dbReference type="EC" id="2.7.7.19" evidence="3"/>
<evidence type="ECO:0000313" key="13">
    <source>
        <dbReference type="Proteomes" id="UP000015102"/>
    </source>
</evidence>
<dbReference type="PANTHER" id="PTHR10682">
    <property type="entry name" value="POLY A POLYMERASE"/>
    <property type="match status" value="1"/>
</dbReference>
<dbReference type="SUPFAM" id="SSF81631">
    <property type="entry name" value="PAP/OAS1 substrate-binding domain"/>
    <property type="match status" value="1"/>
</dbReference>
<dbReference type="GO" id="GO:1990817">
    <property type="term" value="F:poly(A) RNA polymerase activity"/>
    <property type="evidence" value="ECO:0007669"/>
    <property type="project" value="UniProtKB-EC"/>
</dbReference>
<dbReference type="SUPFAM" id="SSF55003">
    <property type="entry name" value="PAP/Archaeal CCA-adding enzyme, C-terminal domain"/>
    <property type="match status" value="1"/>
</dbReference>
<organism evidence="12 13">
    <name type="scientific">Megaselia scalaris</name>
    <name type="common">Humpbacked fly</name>
    <name type="synonym">Phora scalaris</name>
    <dbReference type="NCBI Taxonomy" id="36166"/>
    <lineage>
        <taxon>Eukaryota</taxon>
        <taxon>Metazoa</taxon>
        <taxon>Ecdysozoa</taxon>
        <taxon>Arthropoda</taxon>
        <taxon>Hexapoda</taxon>
        <taxon>Insecta</taxon>
        <taxon>Pterygota</taxon>
        <taxon>Neoptera</taxon>
        <taxon>Endopterygota</taxon>
        <taxon>Diptera</taxon>
        <taxon>Brachycera</taxon>
        <taxon>Muscomorpha</taxon>
        <taxon>Platypezoidea</taxon>
        <taxon>Phoridae</taxon>
        <taxon>Megaseliini</taxon>
        <taxon>Megaselia</taxon>
    </lineage>
</organism>
<keyword evidence="4" id="KW-0507">mRNA processing</keyword>
<dbReference type="GO" id="GO:0005524">
    <property type="term" value="F:ATP binding"/>
    <property type="evidence" value="ECO:0007669"/>
    <property type="project" value="UniProtKB-KW"/>
</dbReference>
<keyword evidence="8" id="KW-0539">Nucleus</keyword>
<evidence type="ECO:0000256" key="3">
    <source>
        <dbReference type="ARBA" id="ARBA00012388"/>
    </source>
</evidence>
<proteinExistence type="inferred from homology"/>
<sequence>MLVARTCQLYPNAVAATLVHKFFLVFSRWKWPNPVLLKHPDNINLGFPVWDPRVTASDRYHLMPIITPAYPQQNSTFNVSESTKKVILIEFNRGMAITDEIMMGKASWDRLFEAPSFFYRYRHFIVLLVSSQTAEDHLEWCGLVESKVRILIGHLERNQHIALAHVNPKCFDLVNNSQNSRSQEEGQAQSITNSPFCSMWFIGLEFERTENLNVDLTESIQNFTQQVHNQAVSNF</sequence>
<dbReference type="PANTHER" id="PTHR10682:SF10">
    <property type="entry name" value="POLYNUCLEOTIDE ADENYLYLTRANSFERASE"/>
    <property type="match status" value="1"/>
</dbReference>
<dbReference type="InterPro" id="IPR011068">
    <property type="entry name" value="NuclTrfase_I-like_C"/>
</dbReference>
<dbReference type="Gene3D" id="1.10.1410.10">
    <property type="match status" value="1"/>
</dbReference>
<dbReference type="EMBL" id="CAQQ02141156">
    <property type="status" value="NOT_ANNOTATED_CDS"/>
    <property type="molecule type" value="Genomic_DNA"/>
</dbReference>
<reference evidence="12" key="2">
    <citation type="submission" date="2015-06" db="UniProtKB">
        <authorList>
            <consortium name="EnsemblMetazoa"/>
        </authorList>
    </citation>
    <scope>IDENTIFICATION</scope>
</reference>
<keyword evidence="13" id="KW-1185">Reference proteome</keyword>
<keyword evidence="5" id="KW-0808">Transferase</keyword>
<dbReference type="InterPro" id="IPR007010">
    <property type="entry name" value="PolA_pol_RNA-bd_dom"/>
</dbReference>
<protein>
    <recommendedName>
        <fullName evidence="3">polynucleotide adenylyltransferase</fullName>
        <ecNumber evidence="3">2.7.7.19</ecNumber>
    </recommendedName>
</protein>
<dbReference type="AlphaFoldDB" id="T1GKN5"/>
<comment type="subcellular location">
    <subcellularLocation>
        <location evidence="1">Nucleus</location>
    </subcellularLocation>
</comment>
<evidence type="ECO:0000313" key="12">
    <source>
        <dbReference type="EnsemblMetazoa" id="MESCA004062-PA"/>
    </source>
</evidence>
<dbReference type="STRING" id="36166.T1GKN5"/>
<feature type="domain" description="Poly(A) polymerase RNA-binding" evidence="10">
    <location>
        <begin position="116"/>
        <end position="229"/>
    </location>
</feature>
<evidence type="ECO:0000256" key="1">
    <source>
        <dbReference type="ARBA" id="ARBA00004123"/>
    </source>
</evidence>
<evidence type="ECO:0000259" key="11">
    <source>
        <dbReference type="Pfam" id="PF04928"/>
    </source>
</evidence>
<comment type="catalytic activity">
    <reaction evidence="9">
        <text>RNA(n) + ATP = RNA(n)-3'-adenine ribonucleotide + diphosphate</text>
        <dbReference type="Rhea" id="RHEA:11332"/>
        <dbReference type="Rhea" id="RHEA-COMP:14527"/>
        <dbReference type="Rhea" id="RHEA-COMP:17347"/>
        <dbReference type="ChEBI" id="CHEBI:30616"/>
        <dbReference type="ChEBI" id="CHEBI:33019"/>
        <dbReference type="ChEBI" id="CHEBI:140395"/>
        <dbReference type="ChEBI" id="CHEBI:173115"/>
        <dbReference type="EC" id="2.7.7.19"/>
    </reaction>
</comment>
<name>T1GKN5_MEGSC</name>
<dbReference type="GO" id="GO:0031123">
    <property type="term" value="P:RNA 3'-end processing"/>
    <property type="evidence" value="ECO:0007669"/>
    <property type="project" value="InterPro"/>
</dbReference>
<comment type="similarity">
    <text evidence="2">Belongs to the poly(A) polymerase family.</text>
</comment>
<dbReference type="FunFam" id="1.10.1410.10:FF:000021">
    <property type="entry name" value="poly(A) polymerase alpha isoform X7"/>
    <property type="match status" value="1"/>
</dbReference>
<evidence type="ECO:0000256" key="9">
    <source>
        <dbReference type="ARBA" id="ARBA00048830"/>
    </source>
</evidence>
<evidence type="ECO:0000256" key="2">
    <source>
        <dbReference type="ARBA" id="ARBA00010912"/>
    </source>
</evidence>
<dbReference type="Pfam" id="PF04926">
    <property type="entry name" value="PAP_RNA-bind"/>
    <property type="match status" value="1"/>
</dbReference>
<keyword evidence="6" id="KW-0547">Nucleotide-binding</keyword>
<dbReference type="HOGENOM" id="CLU_1181394_0_0_1"/>
<dbReference type="EnsemblMetazoa" id="MESCA004062-RA">
    <property type="protein sequence ID" value="MESCA004062-PA"/>
    <property type="gene ID" value="MESCA004062"/>
</dbReference>
<evidence type="ECO:0000259" key="10">
    <source>
        <dbReference type="Pfam" id="PF04926"/>
    </source>
</evidence>
<evidence type="ECO:0000256" key="5">
    <source>
        <dbReference type="ARBA" id="ARBA00022679"/>
    </source>
</evidence>
<feature type="domain" description="Poly(A) polymerase central" evidence="11">
    <location>
        <begin position="1"/>
        <end position="113"/>
    </location>
</feature>
<dbReference type="GO" id="GO:0003723">
    <property type="term" value="F:RNA binding"/>
    <property type="evidence" value="ECO:0007669"/>
    <property type="project" value="InterPro"/>
</dbReference>